<dbReference type="CDD" id="cd16495">
    <property type="entry name" value="RING_CH-C4HC3_MARCH"/>
    <property type="match status" value="1"/>
</dbReference>
<name>D8PP53_SCHCM</name>
<dbReference type="InterPro" id="IPR001841">
    <property type="entry name" value="Znf_RING"/>
</dbReference>
<dbReference type="PROSITE" id="PS51292">
    <property type="entry name" value="ZF_RING_CH"/>
    <property type="match status" value="1"/>
</dbReference>
<keyword evidence="3" id="KW-0862">Zinc</keyword>
<dbReference type="InterPro" id="IPR013083">
    <property type="entry name" value="Znf_RING/FYVE/PHD"/>
</dbReference>
<feature type="transmembrane region" description="Helical" evidence="5">
    <location>
        <begin position="80"/>
        <end position="104"/>
    </location>
</feature>
<dbReference type="Gene3D" id="3.30.40.10">
    <property type="entry name" value="Zinc/RING finger domain, C3HC4 (zinc finger)"/>
    <property type="match status" value="1"/>
</dbReference>
<dbReference type="InterPro" id="IPR011016">
    <property type="entry name" value="Znf_RING-CH"/>
</dbReference>
<protein>
    <submittedName>
        <fullName evidence="8">Uncharacterized protein</fullName>
    </submittedName>
</protein>
<dbReference type="GO" id="GO:0008270">
    <property type="term" value="F:zinc ion binding"/>
    <property type="evidence" value="ECO:0007669"/>
    <property type="project" value="UniProtKB-KW"/>
</dbReference>
<dbReference type="eggNOG" id="ENOG502S6DH">
    <property type="taxonomic scope" value="Eukaryota"/>
</dbReference>
<dbReference type="PROSITE" id="PS50089">
    <property type="entry name" value="ZF_RING_2"/>
    <property type="match status" value="1"/>
</dbReference>
<proteinExistence type="predicted"/>
<gene>
    <name evidence="8" type="ORF">SCHCODRAFT_46931</name>
</gene>
<dbReference type="HOGENOM" id="CLU_045297_0_0_1"/>
<keyword evidence="1" id="KW-0479">Metal-binding</keyword>
<evidence type="ECO:0000259" key="6">
    <source>
        <dbReference type="PROSITE" id="PS50089"/>
    </source>
</evidence>
<evidence type="ECO:0000259" key="7">
    <source>
        <dbReference type="PROSITE" id="PS51292"/>
    </source>
</evidence>
<keyword evidence="5" id="KW-0472">Membrane</keyword>
<dbReference type="PANTHER" id="PTHR46347:SF1">
    <property type="entry name" value="RING_FYVE_PHD ZINC FINGER SUPERFAMILY PROTEIN"/>
    <property type="match status" value="1"/>
</dbReference>
<evidence type="ECO:0000313" key="8">
    <source>
        <dbReference type="EMBL" id="EFJ03635.1"/>
    </source>
</evidence>
<evidence type="ECO:0000256" key="1">
    <source>
        <dbReference type="ARBA" id="ARBA00022723"/>
    </source>
</evidence>
<organism evidence="9">
    <name type="scientific">Schizophyllum commune (strain H4-8 / FGSC 9210)</name>
    <name type="common">Split gill fungus</name>
    <dbReference type="NCBI Taxonomy" id="578458"/>
    <lineage>
        <taxon>Eukaryota</taxon>
        <taxon>Fungi</taxon>
        <taxon>Dikarya</taxon>
        <taxon>Basidiomycota</taxon>
        <taxon>Agaricomycotina</taxon>
        <taxon>Agaricomycetes</taxon>
        <taxon>Agaricomycetidae</taxon>
        <taxon>Agaricales</taxon>
        <taxon>Schizophyllaceae</taxon>
        <taxon>Schizophyllum</taxon>
    </lineage>
</organism>
<evidence type="ECO:0000256" key="5">
    <source>
        <dbReference type="SAM" id="Phobius"/>
    </source>
</evidence>
<dbReference type="InParanoid" id="D8PP53"/>
<dbReference type="PANTHER" id="PTHR46347">
    <property type="entry name" value="RING/FYVE/PHD ZINC FINGER SUPERFAMILY PROTEIN"/>
    <property type="match status" value="1"/>
</dbReference>
<feature type="transmembrane region" description="Helical" evidence="5">
    <location>
        <begin position="197"/>
        <end position="221"/>
    </location>
</feature>
<dbReference type="SUPFAM" id="SSF57850">
    <property type="entry name" value="RING/U-box"/>
    <property type="match status" value="1"/>
</dbReference>
<sequence>MSDAAADSDNGPQKQCRICLDGAEVEGELGRLIRPCLCRGSISYVHVECLKRWRFSSTSSKAFYECPQCHYQYRVARTRAVGIATNPVIIGAISGILFVSLVMLSSVVTNYLMGRLDEDSGYSIWYYGGPFYVAPYDLMRDLIRAALRILQDGDVTTLLDQAAYGRPTRTRDPRMPPLKVPTPRGKPGLVMRLLRRFVLGLPVVGAGSLIQMLFTVGYLAPVHWLARYRARRRTRGGGGDIAALLIIGLLLVGAFRALYAVYQFTRRQTTRLLSRAEDAILEVNT</sequence>
<keyword evidence="5" id="KW-0812">Transmembrane</keyword>
<keyword evidence="5" id="KW-1133">Transmembrane helix</keyword>
<feature type="transmembrane region" description="Helical" evidence="5">
    <location>
        <begin position="124"/>
        <end position="139"/>
    </location>
</feature>
<feature type="transmembrane region" description="Helical" evidence="5">
    <location>
        <begin position="241"/>
        <end position="262"/>
    </location>
</feature>
<dbReference type="SMART" id="SM00744">
    <property type="entry name" value="RINGv"/>
    <property type="match status" value="1"/>
</dbReference>
<dbReference type="Pfam" id="PF12906">
    <property type="entry name" value="RINGv"/>
    <property type="match status" value="1"/>
</dbReference>
<accession>D8PP53</accession>
<dbReference type="EMBL" id="GL377302">
    <property type="protein sequence ID" value="EFJ03635.1"/>
    <property type="molecule type" value="Genomic_DNA"/>
</dbReference>
<reference evidence="8 9" key="1">
    <citation type="journal article" date="2010" name="Nat. Biotechnol.">
        <title>Genome sequence of the model mushroom Schizophyllum commune.</title>
        <authorList>
            <person name="Ohm R.A."/>
            <person name="de Jong J.F."/>
            <person name="Lugones L.G."/>
            <person name="Aerts A."/>
            <person name="Kothe E."/>
            <person name="Stajich J.E."/>
            <person name="de Vries R.P."/>
            <person name="Record E."/>
            <person name="Levasseur A."/>
            <person name="Baker S.E."/>
            <person name="Bartholomew K.A."/>
            <person name="Coutinho P.M."/>
            <person name="Erdmann S."/>
            <person name="Fowler T.J."/>
            <person name="Gathman A.C."/>
            <person name="Lombard V."/>
            <person name="Henrissat B."/>
            <person name="Knabe N."/>
            <person name="Kuees U."/>
            <person name="Lilly W.W."/>
            <person name="Lindquist E."/>
            <person name="Lucas S."/>
            <person name="Magnuson J.K."/>
            <person name="Piumi F."/>
            <person name="Raudaskoski M."/>
            <person name="Salamov A."/>
            <person name="Schmutz J."/>
            <person name="Schwarze F.W.M.R."/>
            <person name="vanKuyk P.A."/>
            <person name="Horton J.S."/>
            <person name="Grigoriev I.V."/>
            <person name="Woesten H.A.B."/>
        </authorList>
    </citation>
    <scope>NUCLEOTIDE SEQUENCE [LARGE SCALE GENOMIC DNA]</scope>
    <source>
        <strain evidence="9">H4-8 / FGSC 9210</strain>
    </source>
</reference>
<feature type="domain" description="RING-type" evidence="6">
    <location>
        <begin position="16"/>
        <end position="70"/>
    </location>
</feature>
<keyword evidence="9" id="KW-1185">Reference proteome</keyword>
<dbReference type="STRING" id="578458.D8PP53"/>
<evidence type="ECO:0000256" key="2">
    <source>
        <dbReference type="ARBA" id="ARBA00022771"/>
    </source>
</evidence>
<keyword evidence="2 4" id="KW-0863">Zinc-finger</keyword>
<dbReference type="AlphaFoldDB" id="D8PP53"/>
<feature type="domain" description="RING-CH-type" evidence="7">
    <location>
        <begin position="8"/>
        <end position="76"/>
    </location>
</feature>
<evidence type="ECO:0000256" key="3">
    <source>
        <dbReference type="ARBA" id="ARBA00022833"/>
    </source>
</evidence>
<dbReference type="OMA" id="CLQSWRH"/>
<dbReference type="Proteomes" id="UP000007431">
    <property type="component" value="Unassembled WGS sequence"/>
</dbReference>
<evidence type="ECO:0000256" key="4">
    <source>
        <dbReference type="PROSITE-ProRule" id="PRU00175"/>
    </source>
</evidence>
<evidence type="ECO:0000313" key="9">
    <source>
        <dbReference type="Proteomes" id="UP000007431"/>
    </source>
</evidence>
<dbReference type="VEuPathDB" id="FungiDB:SCHCODRAFT_02612192"/>